<gene>
    <name evidence="2" type="ORF">rosmuc_03359</name>
</gene>
<evidence type="ECO:0000259" key="1">
    <source>
        <dbReference type="Pfam" id="PF12973"/>
    </source>
</evidence>
<dbReference type="PATRIC" id="fig|1288298.3.peg.3366"/>
<dbReference type="NCBIfam" id="TIGR02451">
    <property type="entry name" value="anti_sig_ChrR"/>
    <property type="match status" value="1"/>
</dbReference>
<dbReference type="eggNOG" id="COG3806">
    <property type="taxonomic scope" value="Bacteria"/>
</dbReference>
<proteinExistence type="predicted"/>
<dbReference type="InterPro" id="IPR014710">
    <property type="entry name" value="RmlC-like_jellyroll"/>
</dbReference>
<dbReference type="InterPro" id="IPR011051">
    <property type="entry name" value="RmlC_Cupin_sf"/>
</dbReference>
<dbReference type="SUPFAM" id="SSF51182">
    <property type="entry name" value="RmlC-like cupins"/>
    <property type="match status" value="1"/>
</dbReference>
<dbReference type="Proteomes" id="UP000030021">
    <property type="component" value="Unassembled WGS sequence"/>
</dbReference>
<dbReference type="Pfam" id="PF12973">
    <property type="entry name" value="Cupin_7"/>
    <property type="match status" value="1"/>
</dbReference>
<name>A0A0A0HGX3_9RHOB</name>
<evidence type="ECO:0000313" key="3">
    <source>
        <dbReference type="Proteomes" id="UP000030021"/>
    </source>
</evidence>
<dbReference type="AlphaFoldDB" id="A0A0A0HGX3"/>
<dbReference type="CDD" id="cd20301">
    <property type="entry name" value="cupin_ChrR"/>
    <property type="match status" value="1"/>
</dbReference>
<dbReference type="EMBL" id="AONH01000016">
    <property type="protein sequence ID" value="KGM87057.1"/>
    <property type="molecule type" value="Genomic_DNA"/>
</dbReference>
<evidence type="ECO:0000313" key="2">
    <source>
        <dbReference type="EMBL" id="KGM87057.1"/>
    </source>
</evidence>
<reference evidence="2 3" key="1">
    <citation type="submission" date="2013-01" db="EMBL/GenBank/DDBJ databases">
        <authorList>
            <person name="Fiebig A."/>
            <person name="Goeker M."/>
            <person name="Klenk H.-P.P."/>
        </authorList>
    </citation>
    <scope>NUCLEOTIDE SEQUENCE [LARGE SCALE GENOMIC DNA]</scope>
    <source>
        <strain evidence="2 3">DSM 17069</strain>
    </source>
</reference>
<accession>A0A0A0HGX3</accession>
<organism evidence="2 3">
    <name type="scientific">Roseovarius mucosus DSM 17069</name>
    <dbReference type="NCBI Taxonomy" id="1288298"/>
    <lineage>
        <taxon>Bacteria</taxon>
        <taxon>Pseudomonadati</taxon>
        <taxon>Pseudomonadota</taxon>
        <taxon>Alphaproteobacteria</taxon>
        <taxon>Rhodobacterales</taxon>
        <taxon>Roseobacteraceae</taxon>
        <taxon>Roseovarius</taxon>
    </lineage>
</organism>
<dbReference type="HOGENOM" id="CLU_090912_0_0_5"/>
<dbReference type="Gene3D" id="2.60.120.10">
    <property type="entry name" value="Jelly Rolls"/>
    <property type="match status" value="1"/>
</dbReference>
<comment type="caution">
    <text evidence="2">The sequence shown here is derived from an EMBL/GenBank/DDBJ whole genome shotgun (WGS) entry which is preliminary data.</text>
</comment>
<sequence>MTRNQITHHLTDALLMAYSAGTLPEAFNLTVATHLSLCDDCRARAAAFDSVGGAMIDGADTVELAQDSLAATMARIRASKPQHETPAPRAGLFPAPLRDYVGGDLDAVRWRPVGMGVKQAILPTSRAATARLLFIPAGAAVPDHGHRGTELTLVLQGAFCDEVARFGPGDIEVANEELNHTPVAEIGADCICLAATDAPLRFRALMPRIAQPFLRI</sequence>
<dbReference type="InterPro" id="IPR025979">
    <property type="entry name" value="ChrR-like_cupin_dom"/>
</dbReference>
<dbReference type="InterPro" id="IPR012807">
    <property type="entry name" value="Anti-sigma_ChrR"/>
</dbReference>
<dbReference type="STRING" id="215743.ROSMUCSMR3_00742"/>
<feature type="domain" description="ChrR-like cupin" evidence="1">
    <location>
        <begin position="104"/>
        <end position="195"/>
    </location>
</feature>
<dbReference type="OrthoDB" id="2988517at2"/>
<dbReference type="Gene3D" id="1.10.10.1320">
    <property type="entry name" value="Anti-sigma factor, zinc-finger domain"/>
    <property type="match status" value="1"/>
</dbReference>
<protein>
    <submittedName>
        <fullName evidence="2">Anti-ECFsigma factor, ChrR</fullName>
    </submittedName>
</protein>
<dbReference type="InterPro" id="IPR041916">
    <property type="entry name" value="Anti_sigma_zinc_sf"/>
</dbReference>
<dbReference type="RefSeq" id="WP_037269881.1">
    <property type="nucleotide sequence ID" value="NZ_KN293975.1"/>
</dbReference>